<dbReference type="Proteomes" id="UP001652564">
    <property type="component" value="Unassembled WGS sequence"/>
</dbReference>
<sequence length="494" mass="51641">MKHFAGPATLTALLLSSTAVRAEITAEEVWTGIEAYYADTGYAVTAESKEKQGDTLVVSGMSLSNEMPEVTATISFGEMRLKELGDGRVELTVAETIPMTVVTRPATGEAVETVITMTQSGLSVIVSGSAADTTYDFTAPEMAMAMGGMSVDGAEVPLTLNMKATGNSGTMRMQSEGDRKVVQEMRTEKVDFSMSAEDPEGKGRFSTSGSFAELEGSANMLMPEGVDMKDMNAAIQAGWAVDGVFSFSGGGYVMDFAEGEETMHAESTIGTGSLLLDMSSSGLSYGVTGNDTKTSVQVSSFPLPIDLSVAQSAFNLTLPVTKSDDAQPFGMLMKFVDLEVSEGLWGIFDPAAQLPRDPATVIVDLSGAAKMLVNILDPEEAETLGATPPGSLEALDLNELKVSAVGAELTGTGAVTFDNSAGMPKPLGAVDLQLIGGNGLIDKLVAMGFVPEDQAMGARMMLGLFAVPSGEDTLTSKIEFKEDGGVYANGQRVQ</sequence>
<dbReference type="EMBL" id="JAOWKZ010000002">
    <property type="protein sequence ID" value="MCV2872413.1"/>
    <property type="molecule type" value="Genomic_DNA"/>
</dbReference>
<name>A0ABT2ZMQ1_9RHOB</name>
<keyword evidence="3" id="KW-1185">Reference proteome</keyword>
<dbReference type="InterPro" id="IPR018666">
    <property type="entry name" value="DUF2125"/>
</dbReference>
<protein>
    <submittedName>
        <fullName evidence="2">DUF2125 domain-containing protein</fullName>
    </submittedName>
</protein>
<evidence type="ECO:0000313" key="3">
    <source>
        <dbReference type="Proteomes" id="UP001652564"/>
    </source>
</evidence>
<comment type="caution">
    <text evidence="2">The sequence shown here is derived from an EMBL/GenBank/DDBJ whole genome shotgun (WGS) entry which is preliminary data.</text>
</comment>
<gene>
    <name evidence="2" type="ORF">OEZ71_08905</name>
</gene>
<feature type="signal peptide" evidence="1">
    <location>
        <begin position="1"/>
        <end position="22"/>
    </location>
</feature>
<proteinExistence type="predicted"/>
<organism evidence="2 3">
    <name type="scientific">Albidovulum litorale</name>
    <dbReference type="NCBI Taxonomy" id="2984134"/>
    <lineage>
        <taxon>Bacteria</taxon>
        <taxon>Pseudomonadati</taxon>
        <taxon>Pseudomonadota</taxon>
        <taxon>Alphaproteobacteria</taxon>
        <taxon>Rhodobacterales</taxon>
        <taxon>Paracoccaceae</taxon>
        <taxon>Albidovulum</taxon>
    </lineage>
</organism>
<accession>A0ABT2ZMQ1</accession>
<feature type="chain" id="PRO_5045052811" evidence="1">
    <location>
        <begin position="23"/>
        <end position="494"/>
    </location>
</feature>
<dbReference type="Pfam" id="PF09898">
    <property type="entry name" value="DUF2125"/>
    <property type="match status" value="1"/>
</dbReference>
<evidence type="ECO:0000256" key="1">
    <source>
        <dbReference type="SAM" id="SignalP"/>
    </source>
</evidence>
<reference evidence="2 3" key="1">
    <citation type="submission" date="2022-10" db="EMBL/GenBank/DDBJ databases">
        <title>Defluviimonas sp. nov., isolated from ocean surface sediments.</title>
        <authorList>
            <person name="He W."/>
            <person name="Wang L."/>
            <person name="Zhang D.-F."/>
        </authorList>
    </citation>
    <scope>NUCLEOTIDE SEQUENCE [LARGE SCALE GENOMIC DNA]</scope>
    <source>
        <strain evidence="2 3">WL0050</strain>
    </source>
</reference>
<keyword evidence="1" id="KW-0732">Signal</keyword>
<evidence type="ECO:0000313" key="2">
    <source>
        <dbReference type="EMBL" id="MCV2872413.1"/>
    </source>
</evidence>